<dbReference type="EMBL" id="JANPWB010000003">
    <property type="protein sequence ID" value="KAJ1197566.1"/>
    <property type="molecule type" value="Genomic_DNA"/>
</dbReference>
<protein>
    <submittedName>
        <fullName evidence="2">Uncharacterized protein</fullName>
    </submittedName>
</protein>
<feature type="compositionally biased region" description="Basic and acidic residues" evidence="1">
    <location>
        <begin position="1"/>
        <end position="22"/>
    </location>
</feature>
<proteinExistence type="predicted"/>
<evidence type="ECO:0000313" key="2">
    <source>
        <dbReference type="EMBL" id="KAJ1197566.1"/>
    </source>
</evidence>
<name>A0AAV7V9M9_PLEWA</name>
<sequence length="54" mass="5870">EHGGENLDDKMSDPFGMDDEKTNGSGMPQRDSGCGRGMYCVGMYCIMAFALTLE</sequence>
<dbReference type="Proteomes" id="UP001066276">
    <property type="component" value="Chromosome 2_1"/>
</dbReference>
<evidence type="ECO:0000313" key="3">
    <source>
        <dbReference type="Proteomes" id="UP001066276"/>
    </source>
</evidence>
<dbReference type="AlphaFoldDB" id="A0AAV7V9M9"/>
<comment type="caution">
    <text evidence="2">The sequence shown here is derived from an EMBL/GenBank/DDBJ whole genome shotgun (WGS) entry which is preliminary data.</text>
</comment>
<reference evidence="2" key="1">
    <citation type="journal article" date="2022" name="bioRxiv">
        <title>Sequencing and chromosome-scale assembly of the giantPleurodeles waltlgenome.</title>
        <authorList>
            <person name="Brown T."/>
            <person name="Elewa A."/>
            <person name="Iarovenko S."/>
            <person name="Subramanian E."/>
            <person name="Araus A.J."/>
            <person name="Petzold A."/>
            <person name="Susuki M."/>
            <person name="Suzuki K.-i.T."/>
            <person name="Hayashi T."/>
            <person name="Toyoda A."/>
            <person name="Oliveira C."/>
            <person name="Osipova E."/>
            <person name="Leigh N.D."/>
            <person name="Simon A."/>
            <person name="Yun M.H."/>
        </authorList>
    </citation>
    <scope>NUCLEOTIDE SEQUENCE</scope>
    <source>
        <strain evidence="2">20211129_DDA</strain>
        <tissue evidence="2">Liver</tissue>
    </source>
</reference>
<feature type="non-terminal residue" evidence="2">
    <location>
        <position position="1"/>
    </location>
</feature>
<organism evidence="2 3">
    <name type="scientific">Pleurodeles waltl</name>
    <name type="common">Iberian ribbed newt</name>
    <dbReference type="NCBI Taxonomy" id="8319"/>
    <lineage>
        <taxon>Eukaryota</taxon>
        <taxon>Metazoa</taxon>
        <taxon>Chordata</taxon>
        <taxon>Craniata</taxon>
        <taxon>Vertebrata</taxon>
        <taxon>Euteleostomi</taxon>
        <taxon>Amphibia</taxon>
        <taxon>Batrachia</taxon>
        <taxon>Caudata</taxon>
        <taxon>Salamandroidea</taxon>
        <taxon>Salamandridae</taxon>
        <taxon>Pleurodelinae</taxon>
        <taxon>Pleurodeles</taxon>
    </lineage>
</organism>
<accession>A0AAV7V9M9</accession>
<gene>
    <name evidence="2" type="ORF">NDU88_001423</name>
</gene>
<feature type="region of interest" description="Disordered" evidence="1">
    <location>
        <begin position="1"/>
        <end position="30"/>
    </location>
</feature>
<keyword evidence="3" id="KW-1185">Reference proteome</keyword>
<evidence type="ECO:0000256" key="1">
    <source>
        <dbReference type="SAM" id="MobiDB-lite"/>
    </source>
</evidence>